<dbReference type="Proteomes" id="UP001326715">
    <property type="component" value="Chromosome"/>
</dbReference>
<dbReference type="SUPFAM" id="SSF50692">
    <property type="entry name" value="ADC-like"/>
    <property type="match status" value="1"/>
</dbReference>
<evidence type="ECO:0000256" key="1">
    <source>
        <dbReference type="ARBA" id="ARBA00001942"/>
    </source>
</evidence>
<keyword evidence="4" id="KW-0004">4Fe-4S</keyword>
<evidence type="ECO:0000259" key="11">
    <source>
        <dbReference type="Pfam" id="PF01568"/>
    </source>
</evidence>
<dbReference type="InterPro" id="IPR041953">
    <property type="entry name" value="YdeP_MopB"/>
</dbReference>
<dbReference type="AlphaFoldDB" id="A0A1K1NBJ8"/>
<dbReference type="Pfam" id="PF00384">
    <property type="entry name" value="Molybdopterin"/>
    <property type="match status" value="1"/>
</dbReference>
<evidence type="ECO:0000256" key="5">
    <source>
        <dbReference type="ARBA" id="ARBA00022505"/>
    </source>
</evidence>
<comment type="cofactor">
    <cofactor evidence="1">
        <name>Mo-bis(molybdopterin guanine dinucleotide)</name>
        <dbReference type="ChEBI" id="CHEBI:60539"/>
    </cofactor>
</comment>
<dbReference type="GO" id="GO:0030151">
    <property type="term" value="F:molybdenum ion binding"/>
    <property type="evidence" value="ECO:0007669"/>
    <property type="project" value="InterPro"/>
</dbReference>
<dbReference type="PANTHER" id="PTHR43105">
    <property type="entry name" value="RESPIRATORY NITRATE REDUCTASE"/>
    <property type="match status" value="1"/>
</dbReference>
<accession>A0A1K1NBJ8</accession>
<proteinExistence type="inferred from homology"/>
<dbReference type="SUPFAM" id="SSF53706">
    <property type="entry name" value="Formate dehydrogenase/DMSO reductase, domains 1-3"/>
    <property type="match status" value="1"/>
</dbReference>
<dbReference type="EMBL" id="CP140154">
    <property type="protein sequence ID" value="WQG90997.1"/>
    <property type="molecule type" value="Genomic_DNA"/>
</dbReference>
<evidence type="ECO:0000313" key="15">
    <source>
        <dbReference type="Proteomes" id="UP001326715"/>
    </source>
</evidence>
<dbReference type="Gene3D" id="2.40.40.20">
    <property type="match status" value="1"/>
</dbReference>
<dbReference type="PIRSF" id="PIRSF000144">
    <property type="entry name" value="CbbBc"/>
    <property type="match status" value="1"/>
</dbReference>
<dbReference type="GO" id="GO:0016020">
    <property type="term" value="C:membrane"/>
    <property type="evidence" value="ECO:0007669"/>
    <property type="project" value="TreeGrafter"/>
</dbReference>
<dbReference type="STRING" id="1004.SAMN05661012_01149"/>
<dbReference type="GO" id="GO:0045333">
    <property type="term" value="P:cellular respiration"/>
    <property type="evidence" value="ECO:0007669"/>
    <property type="project" value="UniProtKB-ARBA"/>
</dbReference>
<reference evidence="12 14" key="1">
    <citation type="submission" date="2016-11" db="EMBL/GenBank/DDBJ databases">
        <authorList>
            <person name="Jaros S."/>
            <person name="Januszkiewicz K."/>
            <person name="Wedrychowicz H."/>
        </authorList>
    </citation>
    <scope>NUCLEOTIDE SEQUENCE [LARGE SCALE GENOMIC DNA]</scope>
    <source>
        <strain evidence="12 14">DSM 784</strain>
    </source>
</reference>
<evidence type="ECO:0000259" key="10">
    <source>
        <dbReference type="Pfam" id="PF00384"/>
    </source>
</evidence>
<evidence type="ECO:0000256" key="8">
    <source>
        <dbReference type="ARBA" id="ARBA00023004"/>
    </source>
</evidence>
<keyword evidence="8" id="KW-0408">Iron</keyword>
<organism evidence="12 14">
    <name type="scientific">Chitinophaga sancti</name>
    <dbReference type="NCBI Taxonomy" id="1004"/>
    <lineage>
        <taxon>Bacteria</taxon>
        <taxon>Pseudomonadati</taxon>
        <taxon>Bacteroidota</taxon>
        <taxon>Chitinophagia</taxon>
        <taxon>Chitinophagales</taxon>
        <taxon>Chitinophagaceae</taxon>
        <taxon>Chitinophaga</taxon>
    </lineage>
</organism>
<name>A0A1K1NBJ8_9BACT</name>
<evidence type="ECO:0000256" key="4">
    <source>
        <dbReference type="ARBA" id="ARBA00022485"/>
    </source>
</evidence>
<dbReference type="NCBIfam" id="TIGR01701">
    <property type="entry name" value="Fdhalpha-like"/>
    <property type="match status" value="1"/>
</dbReference>
<evidence type="ECO:0000313" key="14">
    <source>
        <dbReference type="Proteomes" id="UP000183788"/>
    </source>
</evidence>
<protein>
    <submittedName>
        <fullName evidence="13">FdhF/YdeP family oxidoreductase</fullName>
    </submittedName>
    <submittedName>
        <fullName evidence="12">Oxidoreductase alpha (Molybdopterin) subunit</fullName>
    </submittedName>
</protein>
<keyword evidence="7" id="KW-0560">Oxidoreductase</keyword>
<dbReference type="GO" id="GO:0043546">
    <property type="term" value="F:molybdopterin cofactor binding"/>
    <property type="evidence" value="ECO:0007669"/>
    <property type="project" value="InterPro"/>
</dbReference>
<evidence type="ECO:0000256" key="3">
    <source>
        <dbReference type="ARBA" id="ARBA00010312"/>
    </source>
</evidence>
<dbReference type="GO" id="GO:0051539">
    <property type="term" value="F:4 iron, 4 sulfur cluster binding"/>
    <property type="evidence" value="ECO:0007669"/>
    <property type="project" value="UniProtKB-KW"/>
</dbReference>
<evidence type="ECO:0000256" key="7">
    <source>
        <dbReference type="ARBA" id="ARBA00023002"/>
    </source>
</evidence>
<dbReference type="GO" id="GO:0008863">
    <property type="term" value="F:formate dehydrogenase (NAD+) activity"/>
    <property type="evidence" value="ECO:0007669"/>
    <property type="project" value="InterPro"/>
</dbReference>
<dbReference type="CDD" id="cd02767">
    <property type="entry name" value="MopB_ydeP"/>
    <property type="match status" value="1"/>
</dbReference>
<dbReference type="OrthoDB" id="9792592at2"/>
<comment type="cofactor">
    <cofactor evidence="2">
        <name>[4Fe-4S] cluster</name>
        <dbReference type="ChEBI" id="CHEBI:49883"/>
    </cofactor>
</comment>
<keyword evidence="9" id="KW-0411">Iron-sulfur</keyword>
<dbReference type="PANTHER" id="PTHR43105:SF4">
    <property type="entry name" value="PROTEIN YDEP"/>
    <property type="match status" value="1"/>
</dbReference>
<keyword evidence="6" id="KW-0479">Metal-binding</keyword>
<keyword evidence="15" id="KW-1185">Reference proteome</keyword>
<feature type="domain" description="Molybdopterin oxidoreductase" evidence="10">
    <location>
        <begin position="123"/>
        <end position="498"/>
    </location>
</feature>
<evidence type="ECO:0000256" key="6">
    <source>
        <dbReference type="ARBA" id="ARBA00022723"/>
    </source>
</evidence>
<sequence length="769" mass="84535">MKQPNAENPATLTGHFRLGKPKTAAAGLPGVFHAAQHILAEMDAIRGLKALNKLNQKNGFDCPGCAWPDPDDERSGIAEYCENGAKAVAEEATTKRLDATFFAQNSVADLAGLTDYEIGKKGRVAQPMYLAEGATHYSPITWAKAFEKIGAHLNALSSPNEAIFYTSGRTSNEAAFLYQLFVREFGTNNLPDCSNMCHESSGVALSESVGIGKGSVTLDDLYEADVIFILGQNPGTNHPRMLTALQKAKAKGVTIISANPLKETGLLNFMNPQTVKGMLHVGSHLTDLYLQVKINGDMALIKAINLLLLQAEEKAPGTVFDPAFIQNNTSGYEAYIRHLQEQNLDQLVSDCGVPLEQIQAAVQALVHKKKIIACWAMGLTQHKNAVDTIREIVNLLLLKGSIGKPGAGTCPVRGHSNVQGDRTVGIFERPSKALLDKIQEVYGFNPPREYGWDVVSAIRAMRDGEGKVFFAMGGNFLSATPDTVLTANALRNCKLTVHVSTKLNRSHLVHGREALILPTLGRSDQDIVNGERQFVTCENSMGVVQMSKGNLPPVSEQLLSEPLIVCQLAKATLKDRTVVDWDKYEKHYDYIRDDLERVIPGFDNYNQRVRHPGGFYLPNGAREGKYNTKTSKANFNVAPVTRFELADDELMMMTIRSHDQFNTTIYGLDDRYRGIYQERRVILMNEADAAKQGLKGGDLVDLYNEFGGVERVVRNFLVVIYDIPERCTATYFPEANALVPLDSVADKSNTPTSKLVIIKIKYAEARSLG</sequence>
<dbReference type="InterPro" id="IPR006656">
    <property type="entry name" value="Mopterin_OxRdtase"/>
</dbReference>
<keyword evidence="5" id="KW-0500">Molybdenum</keyword>
<feature type="domain" description="Molybdopterin dinucleotide-binding" evidence="11">
    <location>
        <begin position="650"/>
        <end position="755"/>
    </location>
</feature>
<dbReference type="Gene3D" id="3.40.50.740">
    <property type="match status" value="1"/>
</dbReference>
<dbReference type="Gene3D" id="3.40.228.10">
    <property type="entry name" value="Dimethylsulfoxide Reductase, domain 2"/>
    <property type="match status" value="1"/>
</dbReference>
<dbReference type="CDD" id="cd02787">
    <property type="entry name" value="MopB_CT_ydeP"/>
    <property type="match status" value="1"/>
</dbReference>
<evidence type="ECO:0000256" key="9">
    <source>
        <dbReference type="ARBA" id="ARBA00023014"/>
    </source>
</evidence>
<reference evidence="13 15" key="2">
    <citation type="submission" date="2023-11" db="EMBL/GenBank/DDBJ databases">
        <title>MicrobeMod: A computational toolkit for identifying prokaryotic methylation and restriction-modification with nanopore sequencing.</title>
        <authorList>
            <person name="Crits-Christoph A."/>
            <person name="Kang S.C."/>
            <person name="Lee H."/>
            <person name="Ostrov N."/>
        </authorList>
    </citation>
    <scope>NUCLEOTIDE SEQUENCE [LARGE SCALE GENOMIC DNA]</scope>
    <source>
        <strain evidence="13 15">ATCC 23090</strain>
    </source>
</reference>
<evidence type="ECO:0000313" key="13">
    <source>
        <dbReference type="EMBL" id="WQG90997.1"/>
    </source>
</evidence>
<dbReference type="InterPro" id="IPR037951">
    <property type="entry name" value="MopB_CT_YdeP"/>
</dbReference>
<comment type="similarity">
    <text evidence="3">Belongs to the prokaryotic molybdopterin-containing oxidoreductase family.</text>
</comment>
<dbReference type="InterPro" id="IPR009010">
    <property type="entry name" value="Asp_de-COase-like_dom_sf"/>
</dbReference>
<dbReference type="EMBL" id="FPIZ01000003">
    <property type="protein sequence ID" value="SFW32684.1"/>
    <property type="molecule type" value="Genomic_DNA"/>
</dbReference>
<dbReference type="InterPro" id="IPR050123">
    <property type="entry name" value="Prok_molybdopt-oxidoreductase"/>
</dbReference>
<dbReference type="InterPro" id="IPR010046">
    <property type="entry name" value="Mopterin_OxRdtse_a_bac"/>
</dbReference>
<dbReference type="RefSeq" id="WP_072357676.1">
    <property type="nucleotide sequence ID" value="NZ_CP139972.1"/>
</dbReference>
<dbReference type="Pfam" id="PF01568">
    <property type="entry name" value="Molydop_binding"/>
    <property type="match status" value="1"/>
</dbReference>
<gene>
    <name evidence="12" type="ORF">SAMN05661012_01149</name>
    <name evidence="13" type="ORF">SR876_05775</name>
</gene>
<dbReference type="Proteomes" id="UP000183788">
    <property type="component" value="Unassembled WGS sequence"/>
</dbReference>
<evidence type="ECO:0000313" key="12">
    <source>
        <dbReference type="EMBL" id="SFW32684.1"/>
    </source>
</evidence>
<dbReference type="InterPro" id="IPR006657">
    <property type="entry name" value="MoPterin_dinucl-bd_dom"/>
</dbReference>
<evidence type="ECO:0000256" key="2">
    <source>
        <dbReference type="ARBA" id="ARBA00001966"/>
    </source>
</evidence>